<proteinExistence type="predicted"/>
<sequence length="30" mass="3293">EKGQRSVANQLGSKNPRRTIRERHVSGSSG</sequence>
<feature type="region of interest" description="Disordered" evidence="1">
    <location>
        <begin position="1"/>
        <end position="30"/>
    </location>
</feature>
<evidence type="ECO:0000313" key="3">
    <source>
        <dbReference type="Proteomes" id="UP000237000"/>
    </source>
</evidence>
<dbReference type="AlphaFoldDB" id="A0A2P5EF49"/>
<evidence type="ECO:0000313" key="2">
    <source>
        <dbReference type="EMBL" id="PON84154.1"/>
    </source>
</evidence>
<organism evidence="2 3">
    <name type="scientific">Trema orientale</name>
    <name type="common">Charcoal tree</name>
    <name type="synonym">Celtis orientalis</name>
    <dbReference type="NCBI Taxonomy" id="63057"/>
    <lineage>
        <taxon>Eukaryota</taxon>
        <taxon>Viridiplantae</taxon>
        <taxon>Streptophyta</taxon>
        <taxon>Embryophyta</taxon>
        <taxon>Tracheophyta</taxon>
        <taxon>Spermatophyta</taxon>
        <taxon>Magnoliopsida</taxon>
        <taxon>eudicotyledons</taxon>
        <taxon>Gunneridae</taxon>
        <taxon>Pentapetalae</taxon>
        <taxon>rosids</taxon>
        <taxon>fabids</taxon>
        <taxon>Rosales</taxon>
        <taxon>Cannabaceae</taxon>
        <taxon>Trema</taxon>
    </lineage>
</organism>
<dbReference type="EMBL" id="JXTC01000167">
    <property type="protein sequence ID" value="PON84154.1"/>
    <property type="molecule type" value="Genomic_DNA"/>
</dbReference>
<accession>A0A2P5EF49</accession>
<protein>
    <submittedName>
        <fullName evidence="2">Uncharacterized protein</fullName>
    </submittedName>
</protein>
<gene>
    <name evidence="2" type="ORF">TorRG33x02_200520</name>
</gene>
<name>A0A2P5EF49_TREOI</name>
<feature type="non-terminal residue" evidence="2">
    <location>
        <position position="1"/>
    </location>
</feature>
<feature type="compositionally biased region" description="Polar residues" evidence="1">
    <location>
        <begin position="1"/>
        <end position="13"/>
    </location>
</feature>
<dbReference type="Proteomes" id="UP000237000">
    <property type="component" value="Unassembled WGS sequence"/>
</dbReference>
<comment type="caution">
    <text evidence="2">The sequence shown here is derived from an EMBL/GenBank/DDBJ whole genome shotgun (WGS) entry which is preliminary data.</text>
</comment>
<keyword evidence="3" id="KW-1185">Reference proteome</keyword>
<evidence type="ECO:0000256" key="1">
    <source>
        <dbReference type="SAM" id="MobiDB-lite"/>
    </source>
</evidence>
<dbReference type="InParanoid" id="A0A2P5EF49"/>
<reference evidence="3" key="1">
    <citation type="submission" date="2016-06" db="EMBL/GenBank/DDBJ databases">
        <title>Parallel loss of symbiosis genes in relatives of nitrogen-fixing non-legume Parasponia.</title>
        <authorList>
            <person name="Van Velzen R."/>
            <person name="Holmer R."/>
            <person name="Bu F."/>
            <person name="Rutten L."/>
            <person name="Van Zeijl A."/>
            <person name="Liu W."/>
            <person name="Santuari L."/>
            <person name="Cao Q."/>
            <person name="Sharma T."/>
            <person name="Shen D."/>
            <person name="Roswanjaya Y."/>
            <person name="Wardhani T."/>
            <person name="Kalhor M.S."/>
            <person name="Jansen J."/>
            <person name="Van den Hoogen J."/>
            <person name="Gungor B."/>
            <person name="Hartog M."/>
            <person name="Hontelez J."/>
            <person name="Verver J."/>
            <person name="Yang W.-C."/>
            <person name="Schijlen E."/>
            <person name="Repin R."/>
            <person name="Schilthuizen M."/>
            <person name="Schranz E."/>
            <person name="Heidstra R."/>
            <person name="Miyata K."/>
            <person name="Fedorova E."/>
            <person name="Kohlen W."/>
            <person name="Bisseling T."/>
            <person name="Smit S."/>
            <person name="Geurts R."/>
        </authorList>
    </citation>
    <scope>NUCLEOTIDE SEQUENCE [LARGE SCALE GENOMIC DNA]</scope>
    <source>
        <strain evidence="3">cv. RG33-2</strain>
    </source>
</reference>